<reference evidence="2" key="2">
    <citation type="submission" date="2023-06" db="EMBL/GenBank/DDBJ databases">
        <authorList>
            <person name="Ma L."/>
            <person name="Liu K.-W."/>
            <person name="Li Z."/>
            <person name="Hsiao Y.-Y."/>
            <person name="Qi Y."/>
            <person name="Fu T."/>
            <person name="Tang G."/>
            <person name="Zhang D."/>
            <person name="Sun W.-H."/>
            <person name="Liu D.-K."/>
            <person name="Li Y."/>
            <person name="Chen G.-Z."/>
            <person name="Liu X.-D."/>
            <person name="Liao X.-Y."/>
            <person name="Jiang Y.-T."/>
            <person name="Yu X."/>
            <person name="Hao Y."/>
            <person name="Huang J."/>
            <person name="Zhao X.-W."/>
            <person name="Ke S."/>
            <person name="Chen Y.-Y."/>
            <person name="Wu W.-L."/>
            <person name="Hsu J.-L."/>
            <person name="Lin Y.-F."/>
            <person name="Huang M.-D."/>
            <person name="Li C.-Y."/>
            <person name="Huang L."/>
            <person name="Wang Z.-W."/>
            <person name="Zhao X."/>
            <person name="Zhong W.-Y."/>
            <person name="Peng D.-H."/>
            <person name="Ahmad S."/>
            <person name="Lan S."/>
            <person name="Zhang J.-S."/>
            <person name="Tsai W.-C."/>
            <person name="Van De Peer Y."/>
            <person name="Liu Z.-J."/>
        </authorList>
    </citation>
    <scope>NUCLEOTIDE SEQUENCE</scope>
    <source>
        <strain evidence="2">CP</strain>
        <tissue evidence="2">Leaves</tissue>
    </source>
</reference>
<evidence type="ECO:0000256" key="1">
    <source>
        <dbReference type="SAM" id="MobiDB-lite"/>
    </source>
</evidence>
<dbReference type="Proteomes" id="UP001180020">
    <property type="component" value="Unassembled WGS sequence"/>
</dbReference>
<dbReference type="EMBL" id="JAUJYO010000003">
    <property type="protein sequence ID" value="KAK1322289.1"/>
    <property type="molecule type" value="Genomic_DNA"/>
</dbReference>
<organism evidence="2 3">
    <name type="scientific">Acorus calamus</name>
    <name type="common">Sweet flag</name>
    <dbReference type="NCBI Taxonomy" id="4465"/>
    <lineage>
        <taxon>Eukaryota</taxon>
        <taxon>Viridiplantae</taxon>
        <taxon>Streptophyta</taxon>
        <taxon>Embryophyta</taxon>
        <taxon>Tracheophyta</taxon>
        <taxon>Spermatophyta</taxon>
        <taxon>Magnoliopsida</taxon>
        <taxon>Liliopsida</taxon>
        <taxon>Acoraceae</taxon>
        <taxon>Acorus</taxon>
    </lineage>
</organism>
<protein>
    <submittedName>
        <fullName evidence="2">Uncharacterized protein</fullName>
    </submittedName>
</protein>
<comment type="caution">
    <text evidence="2">The sequence shown here is derived from an EMBL/GenBank/DDBJ whole genome shotgun (WGS) entry which is preliminary data.</text>
</comment>
<dbReference type="PANTHER" id="PTHR35291:SF3">
    <property type="entry name" value="PROTEIN SHROOM-LIKE"/>
    <property type="match status" value="1"/>
</dbReference>
<reference evidence="2" key="1">
    <citation type="journal article" date="2023" name="Nat. Commun.">
        <title>Diploid and tetraploid genomes of Acorus and the evolution of monocots.</title>
        <authorList>
            <person name="Ma L."/>
            <person name="Liu K.W."/>
            <person name="Li Z."/>
            <person name="Hsiao Y.Y."/>
            <person name="Qi Y."/>
            <person name="Fu T."/>
            <person name="Tang G.D."/>
            <person name="Zhang D."/>
            <person name="Sun W.H."/>
            <person name="Liu D.K."/>
            <person name="Li Y."/>
            <person name="Chen G.Z."/>
            <person name="Liu X.D."/>
            <person name="Liao X.Y."/>
            <person name="Jiang Y.T."/>
            <person name="Yu X."/>
            <person name="Hao Y."/>
            <person name="Huang J."/>
            <person name="Zhao X.W."/>
            <person name="Ke S."/>
            <person name="Chen Y.Y."/>
            <person name="Wu W.L."/>
            <person name="Hsu J.L."/>
            <person name="Lin Y.F."/>
            <person name="Huang M.D."/>
            <person name="Li C.Y."/>
            <person name="Huang L."/>
            <person name="Wang Z.W."/>
            <person name="Zhao X."/>
            <person name="Zhong W.Y."/>
            <person name="Peng D.H."/>
            <person name="Ahmad S."/>
            <person name="Lan S."/>
            <person name="Zhang J.S."/>
            <person name="Tsai W.C."/>
            <person name="Van de Peer Y."/>
            <person name="Liu Z.J."/>
        </authorList>
    </citation>
    <scope>NUCLEOTIDE SEQUENCE</scope>
    <source>
        <strain evidence="2">CP</strain>
    </source>
</reference>
<feature type="region of interest" description="Disordered" evidence="1">
    <location>
        <begin position="18"/>
        <end position="96"/>
    </location>
</feature>
<sequence>MSESSKSRRGYRRLLRQFSWQSTESEHVDLPPINPKEQEPIPSIKTTTFGGASEKRVMKGEGSAPPMAAELMRQPSKSSSGPKSHPLFSLIEAPKKNNKAMGKPEMVRYMEYMKEAGTWDPNLDRPVIYFNFYKSTGVCKGASACTNLKTHISCMG</sequence>
<name>A0AAV9FAN0_ACOCL</name>
<proteinExistence type="predicted"/>
<evidence type="ECO:0000313" key="3">
    <source>
        <dbReference type="Proteomes" id="UP001180020"/>
    </source>
</evidence>
<gene>
    <name evidence="2" type="ORF">QJS10_CPA03g00331</name>
</gene>
<dbReference type="AlphaFoldDB" id="A0AAV9FAN0"/>
<accession>A0AAV9FAN0</accession>
<keyword evidence="3" id="KW-1185">Reference proteome</keyword>
<feature type="compositionally biased region" description="Low complexity" evidence="1">
    <location>
        <begin position="75"/>
        <end position="84"/>
    </location>
</feature>
<evidence type="ECO:0000313" key="2">
    <source>
        <dbReference type="EMBL" id="KAK1322289.1"/>
    </source>
</evidence>
<dbReference type="PANTHER" id="PTHR35291">
    <property type="entry name" value="PROTEIN SHROOM-LIKE"/>
    <property type="match status" value="1"/>
</dbReference>